<evidence type="ECO:0000313" key="1">
    <source>
        <dbReference type="EMBL" id="GFQ89732.1"/>
    </source>
</evidence>
<dbReference type="EMBL" id="BMAO01023593">
    <property type="protein sequence ID" value="GFQ89732.1"/>
    <property type="molecule type" value="Genomic_DNA"/>
</dbReference>
<accession>A0A8X6I8N3</accession>
<dbReference type="Gene3D" id="2.60.210.10">
    <property type="entry name" value="Apoptosis, Tumor Necrosis Factor Receptor Associated Protein 2, Chain A"/>
    <property type="match status" value="1"/>
</dbReference>
<evidence type="ECO:0000313" key="2">
    <source>
        <dbReference type="Proteomes" id="UP000887116"/>
    </source>
</evidence>
<keyword evidence="2" id="KW-1185">Reference proteome</keyword>
<dbReference type="InterPro" id="IPR008974">
    <property type="entry name" value="TRAF-like"/>
</dbReference>
<gene>
    <name evidence="1" type="primary">spop_29</name>
    <name evidence="1" type="ORF">TNCT_554301</name>
</gene>
<comment type="caution">
    <text evidence="1">The sequence shown here is derived from an EMBL/GenBank/DDBJ whole genome shotgun (WGS) entry which is preliminary data.</text>
</comment>
<dbReference type="Proteomes" id="UP000887116">
    <property type="component" value="Unassembled WGS sequence"/>
</dbReference>
<name>A0A8X6I8N3_TRICU</name>
<protein>
    <submittedName>
        <fullName evidence="1">Speckle-type POZ protein</fullName>
    </submittedName>
</protein>
<dbReference type="AlphaFoldDB" id="A0A8X6I8N3"/>
<reference evidence="1" key="1">
    <citation type="submission" date="2020-07" db="EMBL/GenBank/DDBJ databases">
        <title>Multicomponent nature underlies the extraordinary mechanical properties of spider dragline silk.</title>
        <authorList>
            <person name="Kono N."/>
            <person name="Nakamura H."/>
            <person name="Mori M."/>
            <person name="Yoshida Y."/>
            <person name="Ohtoshi R."/>
            <person name="Malay A.D."/>
            <person name="Moran D.A.P."/>
            <person name="Tomita M."/>
            <person name="Numata K."/>
            <person name="Arakawa K."/>
        </authorList>
    </citation>
    <scope>NUCLEOTIDE SEQUENCE</scope>
</reference>
<dbReference type="OrthoDB" id="10400819at2759"/>
<proteinExistence type="predicted"/>
<dbReference type="SUPFAM" id="SSF49599">
    <property type="entry name" value="TRAF domain-like"/>
    <property type="match status" value="1"/>
</dbReference>
<sequence>MTGMDSGAAFSFLWAIEDVIYSGLREKVQINSPAFTVNKIDKSQFRLCLYFGNDYIGLYIKREGEPSSILLNFELSILTSDGSFKRVHTITNCICSKDICYGRAQFLTRRELCDNLTSKFESDSLLLRSLIWKNQEELPITGQCYARTRFGFEKFAAVGVIENFSSLKTNERANIRLISTSKPKFSIPINIYVSNETPNVQKVVIEIIPVYEPDVKMTFYTVHFVDGEGNTLECGRRDNFSNRFEKENPKISSLFFPLADLKTNNGRFLPNGYLDDSVREHQILRSYF</sequence>
<organism evidence="1 2">
    <name type="scientific">Trichonephila clavata</name>
    <name type="common">Joro spider</name>
    <name type="synonym">Nephila clavata</name>
    <dbReference type="NCBI Taxonomy" id="2740835"/>
    <lineage>
        <taxon>Eukaryota</taxon>
        <taxon>Metazoa</taxon>
        <taxon>Ecdysozoa</taxon>
        <taxon>Arthropoda</taxon>
        <taxon>Chelicerata</taxon>
        <taxon>Arachnida</taxon>
        <taxon>Araneae</taxon>
        <taxon>Araneomorphae</taxon>
        <taxon>Entelegynae</taxon>
        <taxon>Araneoidea</taxon>
        <taxon>Nephilidae</taxon>
        <taxon>Trichonephila</taxon>
    </lineage>
</organism>